<protein>
    <submittedName>
        <fullName evidence="9">Radical SAM protein</fullName>
    </submittedName>
</protein>
<keyword evidence="11" id="KW-1185">Reference proteome</keyword>
<keyword evidence="3" id="KW-0479">Metal-binding</keyword>
<evidence type="ECO:0000256" key="1">
    <source>
        <dbReference type="ARBA" id="ARBA00022485"/>
    </source>
</evidence>
<dbReference type="PANTHER" id="PTHR43076:SF7">
    <property type="entry name" value="AMINODEOXYFUTALOSINE SYNTHASE"/>
    <property type="match status" value="1"/>
</dbReference>
<dbReference type="SUPFAM" id="SSF102114">
    <property type="entry name" value="Radical SAM enzymes"/>
    <property type="match status" value="1"/>
</dbReference>
<evidence type="ECO:0000256" key="4">
    <source>
        <dbReference type="ARBA" id="ARBA00023004"/>
    </source>
</evidence>
<comment type="cofactor">
    <cofactor evidence="6">
        <name>[4Fe-4S] cluster</name>
        <dbReference type="ChEBI" id="CHEBI:49883"/>
    </cofactor>
    <text evidence="6">Binds 1 [4Fe-4S] cluster. The cluster is coordinated with 3 cysteines and an exchangeable S-adenosyl-L-methionine.</text>
</comment>
<dbReference type="SFLD" id="SFLDF00343">
    <property type="entry name" value="aminofutalosine_synthase_(mqnE"/>
    <property type="match status" value="1"/>
</dbReference>
<evidence type="ECO:0000259" key="8">
    <source>
        <dbReference type="PROSITE" id="PS51918"/>
    </source>
</evidence>
<evidence type="ECO:0000256" key="5">
    <source>
        <dbReference type="ARBA" id="ARBA00023014"/>
    </source>
</evidence>
<organism evidence="9 11">
    <name type="scientific">Candidatus [Bacteroides] periocalifornicus</name>
    <dbReference type="NCBI Taxonomy" id="1702214"/>
    <lineage>
        <taxon>Bacteria</taxon>
        <taxon>Pseudomonadati</taxon>
        <taxon>Bacteroidota</taxon>
    </lineage>
</organism>
<dbReference type="CDD" id="cd01335">
    <property type="entry name" value="Radical_SAM"/>
    <property type="match status" value="1"/>
</dbReference>
<dbReference type="InterPro" id="IPR058240">
    <property type="entry name" value="rSAM_sf"/>
</dbReference>
<evidence type="ECO:0000313" key="11">
    <source>
        <dbReference type="Proteomes" id="UP000054172"/>
    </source>
</evidence>
<evidence type="ECO:0000256" key="3">
    <source>
        <dbReference type="ARBA" id="ARBA00022723"/>
    </source>
</evidence>
<feature type="binding site" evidence="6">
    <location>
        <position position="86"/>
    </location>
    <ligand>
        <name>[4Fe-4S] cluster</name>
        <dbReference type="ChEBI" id="CHEBI:49883"/>
        <note>4Fe-4S-S-AdoMet</note>
    </ligand>
</feature>
<feature type="binding site" evidence="7">
    <location>
        <position position="191"/>
    </location>
    <ligand>
        <name>S-adenosyl-L-methionine</name>
        <dbReference type="ChEBI" id="CHEBI:59789"/>
    </ligand>
</feature>
<dbReference type="InterPro" id="IPR013785">
    <property type="entry name" value="Aldolase_TIM"/>
</dbReference>
<evidence type="ECO:0000313" key="9">
    <source>
        <dbReference type="EMBL" id="KQM09736.1"/>
    </source>
</evidence>
<evidence type="ECO:0000256" key="6">
    <source>
        <dbReference type="PIRSR" id="PIRSR004762-1"/>
    </source>
</evidence>
<feature type="binding site" evidence="7">
    <location>
        <position position="155"/>
    </location>
    <ligand>
        <name>(3R)-3-methyl-D-ornithine</name>
        <dbReference type="ChEBI" id="CHEBI:64642"/>
    </ligand>
</feature>
<dbReference type="InterPro" id="IPR007197">
    <property type="entry name" value="rSAM"/>
</dbReference>
<dbReference type="SFLD" id="SFLDG01389">
    <property type="entry name" value="menaquinone_synthsis_involved"/>
    <property type="match status" value="1"/>
</dbReference>
<dbReference type="GO" id="GO:0044689">
    <property type="term" value="F:7,8-didemethyl-8-hydroxy-5-deazariboflavin synthase activity"/>
    <property type="evidence" value="ECO:0007669"/>
    <property type="project" value="TreeGrafter"/>
</dbReference>
<dbReference type="Pfam" id="PF19288">
    <property type="entry name" value="CofH_C"/>
    <property type="match status" value="1"/>
</dbReference>
<dbReference type="PROSITE" id="PS51918">
    <property type="entry name" value="RADICAL_SAM"/>
    <property type="match status" value="1"/>
</dbReference>
<dbReference type="Proteomes" id="UP000054172">
    <property type="component" value="Unassembled WGS sequence"/>
</dbReference>
<dbReference type="GO" id="GO:0016765">
    <property type="term" value="F:transferase activity, transferring alkyl or aryl (other than methyl) groups"/>
    <property type="evidence" value="ECO:0007669"/>
    <property type="project" value="InterPro"/>
</dbReference>
<sequence length="372" mass="41721">MERKRRLIGLHLPSAPLEVREGIEAAMAGERLTPAQGLALYRYASPPLLSLAASYTRLRLNGLSTYYNRNGHIEPTNLCRYQCSFCSFRKERGHPEAWELTLEQIASKARKLQEEGNTEVHITGGVHPEWTFHHVVELLQTVRQAAPRLHIKAFSAVELVPLVRDANLSLDVALAQLQAAGLDSIPGGGAEIFAEEVRQQICPEKCTAQQWLEVHWQAHRLGMRSNATMLFGHIEGYADRVDHLEQLRRLQDETGGFNCFIPLKFRAAGNRLGVRGEVSTLEVLRNYAVCRLYLDNIQHLKGYWPMLGKRNIPLALAYGVDDLDGTIGDSTRIYSMAGVEDQQPTATVSELRQIVLDAGYTPLERDSLYQAV</sequence>
<dbReference type="SFLD" id="SFLDS00029">
    <property type="entry name" value="Radical_SAM"/>
    <property type="match status" value="1"/>
</dbReference>
<dbReference type="PATRIC" id="fig|1702214.3.peg.234"/>
<dbReference type="Gene3D" id="3.20.20.70">
    <property type="entry name" value="Aldolase class I"/>
    <property type="match status" value="1"/>
</dbReference>
<dbReference type="SFLD" id="SFLDG01064">
    <property type="entry name" value="F420__menaquinone_cofactor_bio"/>
    <property type="match status" value="1"/>
</dbReference>
<feature type="binding site" evidence="7">
    <location>
        <position position="85"/>
    </location>
    <ligand>
        <name>S-adenosyl-L-methionine</name>
        <dbReference type="ChEBI" id="CHEBI:59789"/>
    </ligand>
</feature>
<accession>A0A0Q4B924</accession>
<evidence type="ECO:0000313" key="10">
    <source>
        <dbReference type="EMBL" id="KQM09744.1"/>
    </source>
</evidence>
<feature type="domain" description="Radical SAM core" evidence="8">
    <location>
        <begin position="65"/>
        <end position="298"/>
    </location>
</feature>
<dbReference type="NCBIfam" id="TIGR00423">
    <property type="entry name" value="CofH family radical SAM protein"/>
    <property type="match status" value="1"/>
</dbReference>
<feature type="binding site" evidence="6">
    <location>
        <position position="79"/>
    </location>
    <ligand>
        <name>[4Fe-4S] cluster</name>
        <dbReference type="ChEBI" id="CHEBI:49883"/>
        <note>4Fe-4S-S-AdoMet</note>
    </ligand>
</feature>
<gene>
    <name evidence="9" type="ORF">AL399_00245</name>
    <name evidence="10" type="ORF">AL399_00515</name>
</gene>
<dbReference type="PIRSF" id="PIRSF004762">
    <property type="entry name" value="CHP00423"/>
    <property type="match status" value="1"/>
</dbReference>
<reference evidence="9 11" key="1">
    <citation type="submission" date="2015-08" db="EMBL/GenBank/DDBJ databases">
        <title>Candidatus Bacteriodes Periocalifornicus.</title>
        <authorList>
            <person name="McLean J.S."/>
            <person name="Kelley S."/>
        </authorList>
    </citation>
    <scope>NUCLEOTIDE SEQUENCE [LARGE SCALE GENOMIC DNA]</scope>
    <source>
        <strain evidence="9">12B</strain>
    </source>
</reference>
<comment type="caution">
    <text evidence="9">The sequence shown here is derived from an EMBL/GenBank/DDBJ whole genome shotgun (WGS) entry which is preliminary data.</text>
</comment>
<dbReference type="InterPro" id="IPR045567">
    <property type="entry name" value="CofH/MnqC-like_C"/>
</dbReference>
<keyword evidence="2 6" id="KW-0949">S-adenosyl-L-methionine</keyword>
<dbReference type="InterPro" id="IPR034405">
    <property type="entry name" value="F420"/>
</dbReference>
<evidence type="ECO:0000256" key="2">
    <source>
        <dbReference type="ARBA" id="ARBA00022691"/>
    </source>
</evidence>
<dbReference type="AlphaFoldDB" id="A0A0Q4B924"/>
<proteinExistence type="predicted"/>
<dbReference type="GO" id="GO:0051539">
    <property type="term" value="F:4 iron, 4 sulfur cluster binding"/>
    <property type="evidence" value="ECO:0007669"/>
    <property type="project" value="UniProtKB-KW"/>
</dbReference>
<dbReference type="PANTHER" id="PTHR43076">
    <property type="entry name" value="FO SYNTHASE (COFH)"/>
    <property type="match status" value="1"/>
</dbReference>
<evidence type="ECO:0000256" key="7">
    <source>
        <dbReference type="PIRSR" id="PIRSR004762-2"/>
    </source>
</evidence>
<dbReference type="Pfam" id="PF04055">
    <property type="entry name" value="Radical_SAM"/>
    <property type="match status" value="1"/>
</dbReference>
<keyword evidence="4 6" id="KW-0408">Iron</keyword>
<dbReference type="InterPro" id="IPR020050">
    <property type="entry name" value="FO_synthase_su2"/>
</dbReference>
<keyword evidence="5 6" id="KW-0411">Iron-sulfur</keyword>
<dbReference type="EMBL" id="LIIK01000001">
    <property type="protein sequence ID" value="KQM09744.1"/>
    <property type="molecule type" value="Genomic_DNA"/>
</dbReference>
<feature type="binding site" evidence="6">
    <location>
        <position position="83"/>
    </location>
    <ligand>
        <name>[4Fe-4S] cluster</name>
        <dbReference type="ChEBI" id="CHEBI:49883"/>
        <note>4Fe-4S-S-AdoMet</note>
    </ligand>
</feature>
<dbReference type="STRING" id="1702214.AL399_00245"/>
<keyword evidence="1 6" id="KW-0004">4Fe-4S</keyword>
<dbReference type="GO" id="GO:0046872">
    <property type="term" value="F:metal ion binding"/>
    <property type="evidence" value="ECO:0007669"/>
    <property type="project" value="UniProtKB-KW"/>
</dbReference>
<name>A0A0Q4B924_9BACT</name>
<dbReference type="EMBL" id="LIIK01000001">
    <property type="protein sequence ID" value="KQM09736.1"/>
    <property type="molecule type" value="Genomic_DNA"/>
</dbReference>